<name>A0A3T0D6M6_9FIRM</name>
<dbReference type="GO" id="GO:0005886">
    <property type="term" value="C:plasma membrane"/>
    <property type="evidence" value="ECO:0007669"/>
    <property type="project" value="UniProtKB-SubCell"/>
</dbReference>
<dbReference type="InterPro" id="IPR050330">
    <property type="entry name" value="Bact_OuterMem_StrucFunc"/>
</dbReference>
<dbReference type="PANTHER" id="PTHR30329">
    <property type="entry name" value="STATOR ELEMENT OF FLAGELLAR MOTOR COMPLEX"/>
    <property type="match status" value="1"/>
</dbReference>
<keyword evidence="3" id="KW-1003">Cell membrane</keyword>
<evidence type="ECO:0000256" key="3">
    <source>
        <dbReference type="ARBA" id="ARBA00022475"/>
    </source>
</evidence>
<evidence type="ECO:0000256" key="8">
    <source>
        <dbReference type="SAM" id="Phobius"/>
    </source>
</evidence>
<evidence type="ECO:0000259" key="9">
    <source>
        <dbReference type="PROSITE" id="PS51123"/>
    </source>
</evidence>
<dbReference type="AlphaFoldDB" id="A0A3T0D6M6"/>
<protein>
    <submittedName>
        <fullName evidence="10">Flagellar motor protein MotB</fullName>
    </submittedName>
</protein>
<evidence type="ECO:0000256" key="5">
    <source>
        <dbReference type="ARBA" id="ARBA00022989"/>
    </source>
</evidence>
<evidence type="ECO:0000256" key="4">
    <source>
        <dbReference type="ARBA" id="ARBA00022692"/>
    </source>
</evidence>
<evidence type="ECO:0000256" key="6">
    <source>
        <dbReference type="ARBA" id="ARBA00023136"/>
    </source>
</evidence>
<feature type="domain" description="OmpA-like" evidence="9">
    <location>
        <begin position="127"/>
        <end position="249"/>
    </location>
</feature>
<dbReference type="InterPro" id="IPR006665">
    <property type="entry name" value="OmpA-like"/>
</dbReference>
<keyword evidence="5 8" id="KW-1133">Transmembrane helix</keyword>
<dbReference type="InterPro" id="IPR036737">
    <property type="entry name" value="OmpA-like_sf"/>
</dbReference>
<dbReference type="SUPFAM" id="SSF103088">
    <property type="entry name" value="OmpA-like"/>
    <property type="match status" value="1"/>
</dbReference>
<feature type="transmembrane region" description="Helical" evidence="8">
    <location>
        <begin position="18"/>
        <end position="38"/>
    </location>
</feature>
<reference evidence="10 11" key="1">
    <citation type="submission" date="2018-12" db="EMBL/GenBank/DDBJ databases">
        <title>Genome sequence from the cellulolytic species, Caldicellulosiruptor changbaiensis.</title>
        <authorList>
            <person name="Blumer-Schuette S.E."/>
            <person name="Mendoza C."/>
        </authorList>
    </citation>
    <scope>NUCLEOTIDE SEQUENCE [LARGE SCALE GENOMIC DNA]</scope>
    <source>
        <strain evidence="10 11">CBS-Z</strain>
    </source>
</reference>
<evidence type="ECO:0000313" key="10">
    <source>
        <dbReference type="EMBL" id="AZT90735.1"/>
    </source>
</evidence>
<evidence type="ECO:0000256" key="2">
    <source>
        <dbReference type="ARBA" id="ARBA00008914"/>
    </source>
</evidence>
<dbReference type="EMBL" id="CP034791">
    <property type="protein sequence ID" value="AZT90735.1"/>
    <property type="molecule type" value="Genomic_DNA"/>
</dbReference>
<proteinExistence type="inferred from homology"/>
<gene>
    <name evidence="10" type="ORF">ELD05_08810</name>
</gene>
<keyword evidence="10" id="KW-0969">Cilium</keyword>
<keyword evidence="6 7" id="KW-0472">Membrane</keyword>
<dbReference type="Pfam" id="PF13677">
    <property type="entry name" value="MotB_plug"/>
    <property type="match status" value="1"/>
</dbReference>
<keyword evidence="10" id="KW-0966">Cell projection</keyword>
<dbReference type="Proteomes" id="UP000282930">
    <property type="component" value="Chromosome"/>
</dbReference>
<dbReference type="Gene3D" id="3.30.1330.60">
    <property type="entry name" value="OmpA-like domain"/>
    <property type="match status" value="1"/>
</dbReference>
<dbReference type="RefSeq" id="WP_127352130.1">
    <property type="nucleotide sequence ID" value="NZ_CP034791.1"/>
</dbReference>
<accession>A0A3T0D6M6</accession>
<comment type="subcellular location">
    <subcellularLocation>
        <location evidence="1">Cell membrane</location>
        <topology evidence="1">Single-pass membrane protein</topology>
    </subcellularLocation>
</comment>
<comment type="similarity">
    <text evidence="2">Belongs to the MotB family.</text>
</comment>
<dbReference type="PROSITE" id="PS51123">
    <property type="entry name" value="OMPA_2"/>
    <property type="match status" value="1"/>
</dbReference>
<organism evidence="10 11">
    <name type="scientific">Caldicellulosiruptor changbaiensis</name>
    <dbReference type="NCBI Taxonomy" id="1222016"/>
    <lineage>
        <taxon>Bacteria</taxon>
        <taxon>Bacillati</taxon>
        <taxon>Bacillota</taxon>
        <taxon>Bacillota incertae sedis</taxon>
        <taxon>Caldicellulosiruptorales</taxon>
        <taxon>Caldicellulosiruptoraceae</taxon>
        <taxon>Caldicellulosiruptor</taxon>
    </lineage>
</organism>
<evidence type="ECO:0000313" key="11">
    <source>
        <dbReference type="Proteomes" id="UP000282930"/>
    </source>
</evidence>
<keyword evidence="11" id="KW-1185">Reference proteome</keyword>
<dbReference type="KEGG" id="ccha:ELD05_08810"/>
<keyword evidence="10" id="KW-0282">Flagellum</keyword>
<sequence>MGRRRVEEPEKENHERWLITYSDLITLLLIYFVVLYSMSKIDIDKYKNFTESLTSVLKGTAYIFENSGPSILEGLSGKNVKGTNTDIGGTTKNRQMTEEEIINNIQKQVLSLIKEHGIEGKVLVIQEERGLSILLKDVLFNSGSAQLTPQAKEVVHEIAKILEKVPNNNIRIEGHTDNVPIHNKYFYSNWELSTARATTVLQEILRVSKVKPERFSVVGYGEYRPIASNKTPQGRALNRRVTIVILRTVYSKAEPAR</sequence>
<evidence type="ECO:0000256" key="1">
    <source>
        <dbReference type="ARBA" id="ARBA00004162"/>
    </source>
</evidence>
<evidence type="ECO:0000256" key="7">
    <source>
        <dbReference type="PROSITE-ProRule" id="PRU00473"/>
    </source>
</evidence>
<keyword evidence="4 8" id="KW-0812">Transmembrane</keyword>
<dbReference type="Pfam" id="PF00691">
    <property type="entry name" value="OmpA"/>
    <property type="match status" value="1"/>
</dbReference>
<dbReference type="CDD" id="cd07185">
    <property type="entry name" value="OmpA_C-like"/>
    <property type="match status" value="1"/>
</dbReference>
<dbReference type="InterPro" id="IPR025713">
    <property type="entry name" value="MotB-like_N_dom"/>
</dbReference>
<dbReference type="PANTHER" id="PTHR30329:SF21">
    <property type="entry name" value="LIPOPROTEIN YIAD-RELATED"/>
    <property type="match status" value="1"/>
</dbReference>